<sequence length="32" mass="3804">MIMYQQSRCDGTKMTLINLRALFCCFMRLVCL</sequence>
<reference evidence="1" key="3">
    <citation type="submission" date="2025-09" db="UniProtKB">
        <authorList>
            <consortium name="Ensembl"/>
        </authorList>
    </citation>
    <scope>IDENTIFICATION</scope>
</reference>
<organism evidence="1 2">
    <name type="scientific">Ciona intestinalis</name>
    <name type="common">Transparent sea squirt</name>
    <name type="synonym">Ascidia intestinalis</name>
    <dbReference type="NCBI Taxonomy" id="7719"/>
    <lineage>
        <taxon>Eukaryota</taxon>
        <taxon>Metazoa</taxon>
        <taxon>Chordata</taxon>
        <taxon>Tunicata</taxon>
        <taxon>Ascidiacea</taxon>
        <taxon>Phlebobranchia</taxon>
        <taxon>Cionidae</taxon>
        <taxon>Ciona</taxon>
    </lineage>
</organism>
<dbReference type="InParanoid" id="H2Y2B0"/>
<evidence type="ECO:0000313" key="1">
    <source>
        <dbReference type="Ensembl" id="ENSCINP00000036045.1"/>
    </source>
</evidence>
<reference evidence="2" key="1">
    <citation type="journal article" date="2002" name="Science">
        <title>The draft genome of Ciona intestinalis: insights into chordate and vertebrate origins.</title>
        <authorList>
            <person name="Dehal P."/>
            <person name="Satou Y."/>
            <person name="Campbell R.K."/>
            <person name="Chapman J."/>
            <person name="Degnan B."/>
            <person name="De Tomaso A."/>
            <person name="Davidson B."/>
            <person name="Di Gregorio A."/>
            <person name="Gelpke M."/>
            <person name="Goodstein D.M."/>
            <person name="Harafuji N."/>
            <person name="Hastings K.E."/>
            <person name="Ho I."/>
            <person name="Hotta K."/>
            <person name="Huang W."/>
            <person name="Kawashima T."/>
            <person name="Lemaire P."/>
            <person name="Martinez D."/>
            <person name="Meinertzhagen I.A."/>
            <person name="Necula S."/>
            <person name="Nonaka M."/>
            <person name="Putnam N."/>
            <person name="Rash S."/>
            <person name="Saiga H."/>
            <person name="Satake M."/>
            <person name="Terry A."/>
            <person name="Yamada L."/>
            <person name="Wang H.G."/>
            <person name="Awazu S."/>
            <person name="Azumi K."/>
            <person name="Boore J."/>
            <person name="Branno M."/>
            <person name="Chin-Bow S."/>
            <person name="DeSantis R."/>
            <person name="Doyle S."/>
            <person name="Francino P."/>
            <person name="Keys D.N."/>
            <person name="Haga S."/>
            <person name="Hayashi H."/>
            <person name="Hino K."/>
            <person name="Imai K.S."/>
            <person name="Inaba K."/>
            <person name="Kano S."/>
            <person name="Kobayashi K."/>
            <person name="Kobayashi M."/>
            <person name="Lee B.I."/>
            <person name="Makabe K.W."/>
            <person name="Manohar C."/>
            <person name="Matassi G."/>
            <person name="Medina M."/>
            <person name="Mochizuki Y."/>
            <person name="Mount S."/>
            <person name="Morishita T."/>
            <person name="Miura S."/>
            <person name="Nakayama A."/>
            <person name="Nishizaka S."/>
            <person name="Nomoto H."/>
            <person name="Ohta F."/>
            <person name="Oishi K."/>
            <person name="Rigoutsos I."/>
            <person name="Sano M."/>
            <person name="Sasaki A."/>
            <person name="Sasakura Y."/>
            <person name="Shoguchi E."/>
            <person name="Shin-i T."/>
            <person name="Spagnuolo A."/>
            <person name="Stainier D."/>
            <person name="Suzuki M.M."/>
            <person name="Tassy O."/>
            <person name="Takatori N."/>
            <person name="Tokuoka M."/>
            <person name="Yagi K."/>
            <person name="Yoshizaki F."/>
            <person name="Wada S."/>
            <person name="Zhang C."/>
            <person name="Hyatt P.D."/>
            <person name="Larimer F."/>
            <person name="Detter C."/>
            <person name="Doggett N."/>
            <person name="Glavina T."/>
            <person name="Hawkins T."/>
            <person name="Richardson P."/>
            <person name="Lucas S."/>
            <person name="Kohara Y."/>
            <person name="Levine M."/>
            <person name="Satoh N."/>
            <person name="Rokhsar D.S."/>
        </authorList>
    </citation>
    <scope>NUCLEOTIDE SEQUENCE [LARGE SCALE GENOMIC DNA]</scope>
</reference>
<dbReference type="Ensembl" id="ENSCINT00000031797.1">
    <property type="protein sequence ID" value="ENSCINP00000036045.1"/>
    <property type="gene ID" value="ENSCING00000020598.1"/>
</dbReference>
<reference evidence="1" key="2">
    <citation type="submission" date="2025-08" db="UniProtKB">
        <authorList>
            <consortium name="Ensembl"/>
        </authorList>
    </citation>
    <scope>IDENTIFICATION</scope>
</reference>
<dbReference type="Proteomes" id="UP000008144">
    <property type="component" value="Unassembled WGS sequence"/>
</dbReference>
<dbReference type="HOGENOM" id="CLU_3392183_0_0_1"/>
<dbReference type="GeneTree" id="ENSGT00860000135856"/>
<name>H2Y2B0_CIOIN</name>
<keyword evidence="2" id="KW-1185">Reference proteome</keyword>
<protein>
    <submittedName>
        <fullName evidence="1">Uncharacterized protein</fullName>
    </submittedName>
</protein>
<dbReference type="AlphaFoldDB" id="H2Y2B0"/>
<proteinExistence type="predicted"/>
<evidence type="ECO:0000313" key="2">
    <source>
        <dbReference type="Proteomes" id="UP000008144"/>
    </source>
</evidence>
<accession>H2Y2B0</accession>